<dbReference type="Gene3D" id="3.40.50.150">
    <property type="entry name" value="Vaccinia Virus protein VP39"/>
    <property type="match status" value="1"/>
</dbReference>
<dbReference type="Proteomes" id="UP000245423">
    <property type="component" value="Chromosome 1"/>
</dbReference>
<dbReference type="GO" id="GO:0032259">
    <property type="term" value="P:methylation"/>
    <property type="evidence" value="ECO:0007669"/>
    <property type="project" value="UniProtKB-KW"/>
</dbReference>
<sequence length="69" mass="7999">MTRLAFHHFIRIERSFSEMGRVLKPGGKLVIIDMEATAEGLREIEDRIEIMGDPSHVKNLSKQEFVQLF</sequence>
<keyword evidence="3" id="KW-1185">Reference proteome</keyword>
<accession>A0A1M4PJQ4</accession>
<dbReference type="InterPro" id="IPR029063">
    <property type="entry name" value="SAM-dependent_MTases_sf"/>
</dbReference>
<keyword evidence="2" id="KW-0489">Methyltransferase</keyword>
<dbReference type="Pfam" id="PF08241">
    <property type="entry name" value="Methyltransf_11"/>
    <property type="match status" value="1"/>
</dbReference>
<evidence type="ECO:0000313" key="2">
    <source>
        <dbReference type="EMBL" id="SHD75666.1"/>
    </source>
</evidence>
<evidence type="ECO:0000259" key="1">
    <source>
        <dbReference type="Pfam" id="PF08241"/>
    </source>
</evidence>
<organism evidence="2 3">
    <name type="scientific">[Clostridium] ultunense Esp</name>
    <dbReference type="NCBI Taxonomy" id="1288971"/>
    <lineage>
        <taxon>Bacteria</taxon>
        <taxon>Bacillati</taxon>
        <taxon>Bacillota</taxon>
        <taxon>Tissierellia</taxon>
        <taxon>Tissierellales</taxon>
        <taxon>Tepidimicrobiaceae</taxon>
        <taxon>Schnuerera</taxon>
    </lineage>
</organism>
<feature type="domain" description="Methyltransferase type 11" evidence="1">
    <location>
        <begin position="3"/>
        <end position="31"/>
    </location>
</feature>
<name>A0A1M4PJQ4_9FIRM</name>
<dbReference type="AlphaFoldDB" id="A0A1M4PJQ4"/>
<evidence type="ECO:0000313" key="3">
    <source>
        <dbReference type="Proteomes" id="UP000245423"/>
    </source>
</evidence>
<reference evidence="2 3" key="1">
    <citation type="submission" date="2016-11" db="EMBL/GenBank/DDBJ databases">
        <authorList>
            <person name="Manzoor S."/>
        </authorList>
    </citation>
    <scope>NUCLEOTIDE SEQUENCE [LARGE SCALE GENOMIC DNA]</scope>
    <source>
        <strain evidence="2">Clostridium ultunense strain Esp</strain>
    </source>
</reference>
<dbReference type="SUPFAM" id="SSF53335">
    <property type="entry name" value="S-adenosyl-L-methionine-dependent methyltransferases"/>
    <property type="match status" value="1"/>
</dbReference>
<dbReference type="GO" id="GO:0008757">
    <property type="term" value="F:S-adenosylmethionine-dependent methyltransferase activity"/>
    <property type="evidence" value="ECO:0007669"/>
    <property type="project" value="InterPro"/>
</dbReference>
<keyword evidence="2" id="KW-0808">Transferase</keyword>
<dbReference type="EMBL" id="LT669839">
    <property type="protein sequence ID" value="SHD75666.1"/>
    <property type="molecule type" value="Genomic_DNA"/>
</dbReference>
<gene>
    <name evidence="2" type="ORF">CUESP1_0271</name>
</gene>
<dbReference type="InterPro" id="IPR013216">
    <property type="entry name" value="Methyltransf_11"/>
</dbReference>
<protein>
    <submittedName>
        <fullName evidence="2">Methyltransferase domain protein</fullName>
    </submittedName>
</protein>
<proteinExistence type="predicted"/>